<protein>
    <submittedName>
        <fullName evidence="4">Sporulation protein</fullName>
    </submittedName>
</protein>
<keyword evidence="5" id="KW-1185">Reference proteome</keyword>
<feature type="transmembrane region" description="Helical" evidence="2">
    <location>
        <begin position="59"/>
        <end position="81"/>
    </location>
</feature>
<evidence type="ECO:0000313" key="4">
    <source>
        <dbReference type="EMBL" id="NHN88305.1"/>
    </source>
</evidence>
<dbReference type="Gene3D" id="3.30.70.1070">
    <property type="entry name" value="Sporulation related repeat"/>
    <property type="match status" value="1"/>
</dbReference>
<evidence type="ECO:0000313" key="5">
    <source>
        <dbReference type="Proteomes" id="UP000631653"/>
    </source>
</evidence>
<gene>
    <name evidence="4" type="ORF">GOB81_06640</name>
</gene>
<name>A0ABX0JZ43_9PROT</name>
<feature type="region of interest" description="Disordered" evidence="1">
    <location>
        <begin position="110"/>
        <end position="274"/>
    </location>
</feature>
<keyword evidence="2" id="KW-1133">Transmembrane helix</keyword>
<dbReference type="PROSITE" id="PS51724">
    <property type="entry name" value="SPOR"/>
    <property type="match status" value="1"/>
</dbReference>
<evidence type="ECO:0000259" key="3">
    <source>
        <dbReference type="PROSITE" id="PS51724"/>
    </source>
</evidence>
<proteinExistence type="predicted"/>
<dbReference type="RefSeq" id="WP_173569606.1">
    <property type="nucleotide sequence ID" value="NZ_WOSY01000005.1"/>
</dbReference>
<dbReference type="SUPFAM" id="SSF110997">
    <property type="entry name" value="Sporulation related repeat"/>
    <property type="match status" value="1"/>
</dbReference>
<accession>A0ABX0JZ43</accession>
<evidence type="ECO:0000256" key="1">
    <source>
        <dbReference type="SAM" id="MobiDB-lite"/>
    </source>
</evidence>
<organism evidence="4 5">
    <name type="scientific">Acetobacter conturbans</name>
    <dbReference type="NCBI Taxonomy" id="1737472"/>
    <lineage>
        <taxon>Bacteria</taxon>
        <taxon>Pseudomonadati</taxon>
        <taxon>Pseudomonadota</taxon>
        <taxon>Alphaproteobacteria</taxon>
        <taxon>Acetobacterales</taxon>
        <taxon>Acetobacteraceae</taxon>
        <taxon>Acetobacter</taxon>
    </lineage>
</organism>
<dbReference type="Proteomes" id="UP000631653">
    <property type="component" value="Unassembled WGS sequence"/>
</dbReference>
<feature type="domain" description="SPOR" evidence="3">
    <location>
        <begin position="271"/>
        <end position="355"/>
    </location>
</feature>
<dbReference type="InterPro" id="IPR036680">
    <property type="entry name" value="SPOR-like_sf"/>
</dbReference>
<comment type="caution">
    <text evidence="4">The sequence shown here is derived from an EMBL/GenBank/DDBJ whole genome shotgun (WGS) entry which is preliminary data.</text>
</comment>
<keyword evidence="2" id="KW-0812">Transmembrane</keyword>
<reference evidence="4 5" key="1">
    <citation type="journal article" date="2020" name="Int. J. Syst. Evol. Microbiol.">
        <title>Novel acetic acid bacteria from cider fermentations: Acetobacter conturbans sp. nov. and Acetobacter fallax sp. nov.</title>
        <authorList>
            <person name="Sombolestani A.S."/>
            <person name="Cleenwerck I."/>
            <person name="Cnockaert M."/>
            <person name="Borremans W."/>
            <person name="Wieme A.D."/>
            <person name="De Vuyst L."/>
            <person name="Vandamme P."/>
        </authorList>
    </citation>
    <scope>NUCLEOTIDE SEQUENCE [LARGE SCALE GENOMIC DNA]</scope>
    <source>
        <strain evidence="4 5">LMG 1627</strain>
    </source>
</reference>
<dbReference type="EMBL" id="WOSY01000005">
    <property type="protein sequence ID" value="NHN88305.1"/>
    <property type="molecule type" value="Genomic_DNA"/>
</dbReference>
<dbReference type="InterPro" id="IPR007730">
    <property type="entry name" value="SPOR-like_dom"/>
</dbReference>
<dbReference type="Pfam" id="PF05036">
    <property type="entry name" value="SPOR"/>
    <property type="match status" value="1"/>
</dbReference>
<feature type="compositionally biased region" description="Low complexity" evidence="1">
    <location>
        <begin position="204"/>
        <end position="217"/>
    </location>
</feature>
<feature type="region of interest" description="Disordered" evidence="1">
    <location>
        <begin position="1"/>
        <end position="44"/>
    </location>
</feature>
<feature type="compositionally biased region" description="Basic and acidic residues" evidence="1">
    <location>
        <begin position="10"/>
        <end position="25"/>
    </location>
</feature>
<keyword evidence="2" id="KW-0472">Membrane</keyword>
<feature type="compositionally biased region" description="Low complexity" evidence="1">
    <location>
        <begin position="138"/>
        <end position="147"/>
    </location>
</feature>
<sequence>MTVNDAPPPDPHEDRLSRARERMATDYEDESSAPRRDRRTPKKALSLTSLLPADKTTRMLTYGAAGLGALLLVGIGGWSLIGHHQSGIPVFGPPAEPIREKPLDPGGMELNGMMPPPVDTEQQGAAHLAPAPEQPNPAALAARYGAAAKDEAPPPAKPATGQDAAHAQGPDAEGDTPEAASAAPGNTNTAADGTAKPLPSEESTTAAPADGDTAAPAKGNDSAIEEPTSEDKAAAGTDTGSKAAATSKPVTTAKPVDKPAAATKVERPAPAVTSGPYGVQLAALNSEDAAHKEWDRLKAISPDLFAGHAPVIEKTMHTNAIFYRLRTRGFDSVASARSFCDSLREHGHACNVLRP</sequence>
<evidence type="ECO:0000256" key="2">
    <source>
        <dbReference type="SAM" id="Phobius"/>
    </source>
</evidence>